<reference evidence="2 3" key="1">
    <citation type="submission" date="2013-08" db="EMBL/GenBank/DDBJ databases">
        <authorList>
            <person name="Weinstock G."/>
            <person name="Sodergren E."/>
            <person name="Wylie T."/>
            <person name="Fulton L."/>
            <person name="Fulton R."/>
            <person name="Fronick C."/>
            <person name="O'Laughlin M."/>
            <person name="Godfrey J."/>
            <person name="Miner T."/>
            <person name="Herter B."/>
            <person name="Appelbaum E."/>
            <person name="Cordes M."/>
            <person name="Lek S."/>
            <person name="Wollam A."/>
            <person name="Pepin K.H."/>
            <person name="Palsikar V.B."/>
            <person name="Mitreva M."/>
            <person name="Wilson R.K."/>
        </authorList>
    </citation>
    <scope>NUCLEOTIDE SEQUENCE [LARGE SCALE GENOMIC DNA]</scope>
    <source>
        <strain evidence="2 3">ATCC 700332</strain>
    </source>
</reference>
<keyword evidence="1" id="KW-1133">Transmembrane helix</keyword>
<comment type="caution">
    <text evidence="2">The sequence shown here is derived from an EMBL/GenBank/DDBJ whole genome shotgun (WGS) entry which is preliminary data.</text>
</comment>
<gene>
    <name evidence="2" type="ORF">HMPREF9193_01368</name>
</gene>
<feature type="transmembrane region" description="Helical" evidence="1">
    <location>
        <begin position="6"/>
        <end position="24"/>
    </location>
</feature>
<name>A0ABN0NY42_TRELE</name>
<evidence type="ECO:0000313" key="3">
    <source>
        <dbReference type="Proteomes" id="UP000016649"/>
    </source>
</evidence>
<keyword evidence="3" id="KW-1185">Reference proteome</keyword>
<evidence type="ECO:0000313" key="2">
    <source>
        <dbReference type="EMBL" id="ERJ92610.1"/>
    </source>
</evidence>
<keyword evidence="1" id="KW-0812">Transmembrane</keyword>
<dbReference type="Proteomes" id="UP000016649">
    <property type="component" value="Unassembled WGS sequence"/>
</dbReference>
<evidence type="ECO:0000256" key="1">
    <source>
        <dbReference type="SAM" id="Phobius"/>
    </source>
</evidence>
<accession>A0ABN0NY42</accession>
<organism evidence="2 3">
    <name type="scientific">Treponema lecithinolyticum ATCC 700332</name>
    <dbReference type="NCBI Taxonomy" id="1321815"/>
    <lineage>
        <taxon>Bacteria</taxon>
        <taxon>Pseudomonadati</taxon>
        <taxon>Spirochaetota</taxon>
        <taxon>Spirochaetia</taxon>
        <taxon>Spirochaetales</taxon>
        <taxon>Treponemataceae</taxon>
        <taxon>Treponema</taxon>
    </lineage>
</organism>
<sequence length="44" mass="5230">MYVKGALYAIFMLNLMFFLSDIYYKEKRAEKPCTKKCIKTLKST</sequence>
<dbReference type="EMBL" id="AWVH01000033">
    <property type="protein sequence ID" value="ERJ92610.1"/>
    <property type="molecule type" value="Genomic_DNA"/>
</dbReference>
<proteinExistence type="predicted"/>
<keyword evidence="1" id="KW-0472">Membrane</keyword>
<protein>
    <submittedName>
        <fullName evidence="2">Uncharacterized protein</fullName>
    </submittedName>
</protein>